<dbReference type="InterPro" id="IPR003018">
    <property type="entry name" value="GAF"/>
</dbReference>
<dbReference type="FunFam" id="3.30.70.270:FF:000001">
    <property type="entry name" value="Diguanylate cyclase domain protein"/>
    <property type="match status" value="1"/>
</dbReference>
<dbReference type="SUPFAM" id="SSF55073">
    <property type="entry name" value="Nucleotide cyclase"/>
    <property type="match status" value="1"/>
</dbReference>
<dbReference type="InterPro" id="IPR050469">
    <property type="entry name" value="Diguanylate_Cyclase"/>
</dbReference>
<dbReference type="GO" id="GO:0043709">
    <property type="term" value="P:cell adhesion involved in single-species biofilm formation"/>
    <property type="evidence" value="ECO:0007669"/>
    <property type="project" value="TreeGrafter"/>
</dbReference>
<dbReference type="PANTHER" id="PTHR45138">
    <property type="entry name" value="REGULATORY COMPONENTS OF SENSORY TRANSDUCTION SYSTEM"/>
    <property type="match status" value="1"/>
</dbReference>
<evidence type="ECO:0000259" key="3">
    <source>
        <dbReference type="PROSITE" id="PS50887"/>
    </source>
</evidence>
<gene>
    <name evidence="4" type="ORF">E4Z66_12905</name>
</gene>
<dbReference type="SMART" id="SM00267">
    <property type="entry name" value="GGDEF"/>
    <property type="match status" value="1"/>
</dbReference>
<dbReference type="GO" id="GO:1902201">
    <property type="term" value="P:negative regulation of bacterial-type flagellum-dependent cell motility"/>
    <property type="evidence" value="ECO:0007669"/>
    <property type="project" value="TreeGrafter"/>
</dbReference>
<dbReference type="RefSeq" id="WP_168797797.1">
    <property type="nucleotide sequence ID" value="NZ_SRKY01000003.1"/>
</dbReference>
<dbReference type="SUPFAM" id="SSF55781">
    <property type="entry name" value="GAF domain-like"/>
    <property type="match status" value="1"/>
</dbReference>
<dbReference type="InterPro" id="IPR000160">
    <property type="entry name" value="GGDEF_dom"/>
</dbReference>
<comment type="catalytic activity">
    <reaction evidence="2">
        <text>2 GTP = 3',3'-c-di-GMP + 2 diphosphate</text>
        <dbReference type="Rhea" id="RHEA:24898"/>
        <dbReference type="ChEBI" id="CHEBI:33019"/>
        <dbReference type="ChEBI" id="CHEBI:37565"/>
        <dbReference type="ChEBI" id="CHEBI:58805"/>
        <dbReference type="EC" id="2.7.7.65"/>
    </reaction>
</comment>
<dbReference type="Gene3D" id="3.30.70.270">
    <property type="match status" value="1"/>
</dbReference>
<dbReference type="PROSITE" id="PS50887">
    <property type="entry name" value="GGDEF"/>
    <property type="match status" value="1"/>
</dbReference>
<dbReference type="GO" id="GO:0005886">
    <property type="term" value="C:plasma membrane"/>
    <property type="evidence" value="ECO:0007669"/>
    <property type="project" value="TreeGrafter"/>
</dbReference>
<dbReference type="CDD" id="cd01949">
    <property type="entry name" value="GGDEF"/>
    <property type="match status" value="1"/>
</dbReference>
<dbReference type="Proteomes" id="UP000306602">
    <property type="component" value="Unassembled WGS sequence"/>
</dbReference>
<feature type="domain" description="GGDEF" evidence="3">
    <location>
        <begin position="200"/>
        <end position="333"/>
    </location>
</feature>
<dbReference type="GO" id="GO:0052621">
    <property type="term" value="F:diguanylate cyclase activity"/>
    <property type="evidence" value="ECO:0007669"/>
    <property type="project" value="UniProtKB-EC"/>
</dbReference>
<comment type="caution">
    <text evidence="4">The sequence shown here is derived from an EMBL/GenBank/DDBJ whole genome shotgun (WGS) entry which is preliminary data.</text>
</comment>
<proteinExistence type="predicted"/>
<dbReference type="NCBIfam" id="TIGR00254">
    <property type="entry name" value="GGDEF"/>
    <property type="match status" value="1"/>
</dbReference>
<dbReference type="InterPro" id="IPR029787">
    <property type="entry name" value="Nucleotide_cyclase"/>
</dbReference>
<dbReference type="Pfam" id="PF13185">
    <property type="entry name" value="GAF_2"/>
    <property type="match status" value="1"/>
</dbReference>
<protein>
    <recommendedName>
        <fullName evidence="1">diguanylate cyclase</fullName>
        <ecNumber evidence="1">2.7.7.65</ecNumber>
    </recommendedName>
</protein>
<keyword evidence="5" id="KW-1185">Reference proteome</keyword>
<dbReference type="Pfam" id="PF00990">
    <property type="entry name" value="GGDEF"/>
    <property type="match status" value="1"/>
</dbReference>
<dbReference type="EMBL" id="SRKY01000003">
    <property type="protein sequence ID" value="THH35961.1"/>
    <property type="molecule type" value="Genomic_DNA"/>
</dbReference>
<dbReference type="PANTHER" id="PTHR45138:SF9">
    <property type="entry name" value="DIGUANYLATE CYCLASE DGCM-RELATED"/>
    <property type="match status" value="1"/>
</dbReference>
<dbReference type="InterPro" id="IPR029016">
    <property type="entry name" value="GAF-like_dom_sf"/>
</dbReference>
<sequence length="340" mass="36949">MQPENELTLPLGFVIELTESHDKEDVIQAYARWVSVIFSCSRTDVALLDPQEELIVYAIEDGDIKVDGEPHRIRDTILGHVSQTQMALVQRDVTRTSEFPDVARLASRGITSVAVVPLIFAGKALGALGLAFRATETFDDGKMILLETVARCLASYLLLHDQLRQLNDLSITDPLTGSFNRRHFQDVTRAAQDAWVQAGTPLSIAILDLDHFKAINDTHGHDFGDDVLREVAAVSQDFATGQETFVRLGGEEFCLVMQGTPLPSALARADDLRQRIASMPMDCAGVPVPVTASFGVAALGPGVPDVAAMMRRADEALYAAKHAGRNRVMPMTAQVQTASA</sequence>
<organism evidence="4 5">
    <name type="scientific">Aliishimia ponticola</name>
    <dbReference type="NCBI Taxonomy" id="2499833"/>
    <lineage>
        <taxon>Bacteria</taxon>
        <taxon>Pseudomonadati</taxon>
        <taxon>Pseudomonadota</taxon>
        <taxon>Alphaproteobacteria</taxon>
        <taxon>Rhodobacterales</taxon>
        <taxon>Paracoccaceae</taxon>
        <taxon>Aliishimia</taxon>
    </lineage>
</organism>
<reference evidence="4 5" key="1">
    <citation type="submission" date="2019-04" db="EMBL/GenBank/DDBJ databases">
        <title>Shimia ponticola sp. nov., isolated from seawater.</title>
        <authorList>
            <person name="Kim Y.-O."/>
            <person name="Yoon J.-H."/>
        </authorList>
    </citation>
    <scope>NUCLEOTIDE SEQUENCE [LARGE SCALE GENOMIC DNA]</scope>
    <source>
        <strain evidence="4 5">MYP11</strain>
    </source>
</reference>
<dbReference type="InterPro" id="IPR043128">
    <property type="entry name" value="Rev_trsase/Diguanyl_cyclase"/>
</dbReference>
<dbReference type="SMART" id="SM00065">
    <property type="entry name" value="GAF"/>
    <property type="match status" value="1"/>
</dbReference>
<dbReference type="EC" id="2.7.7.65" evidence="1"/>
<evidence type="ECO:0000256" key="1">
    <source>
        <dbReference type="ARBA" id="ARBA00012528"/>
    </source>
</evidence>
<name>A0A4S4ND55_9RHOB</name>
<accession>A0A4S4ND55</accession>
<evidence type="ECO:0000313" key="4">
    <source>
        <dbReference type="EMBL" id="THH35961.1"/>
    </source>
</evidence>
<evidence type="ECO:0000313" key="5">
    <source>
        <dbReference type="Proteomes" id="UP000306602"/>
    </source>
</evidence>
<evidence type="ECO:0000256" key="2">
    <source>
        <dbReference type="ARBA" id="ARBA00034247"/>
    </source>
</evidence>
<dbReference type="Gene3D" id="3.30.450.40">
    <property type="match status" value="1"/>
</dbReference>
<dbReference type="AlphaFoldDB" id="A0A4S4ND55"/>